<dbReference type="PANTHER" id="PTHR33627">
    <property type="entry name" value="TRANSPOSASE"/>
    <property type="match status" value="1"/>
</dbReference>
<reference evidence="2" key="1">
    <citation type="submission" date="2021-04" db="EMBL/GenBank/DDBJ databases">
        <title>Genome based classification of Actinospica acidithermotolerans sp. nov., an actinobacterium isolated from an Indonesian hot spring.</title>
        <authorList>
            <person name="Kusuma A.B."/>
            <person name="Putra K.E."/>
            <person name="Nafisah S."/>
            <person name="Loh J."/>
            <person name="Nouioui I."/>
            <person name="Goodfellow M."/>
        </authorList>
    </citation>
    <scope>NUCLEOTIDE SEQUENCE</scope>
    <source>
        <strain evidence="2">CSCA 57</strain>
    </source>
</reference>
<dbReference type="AlphaFoldDB" id="A0A941EXK9"/>
<feature type="domain" description="Transposase IS701-like DDE" evidence="1">
    <location>
        <begin position="32"/>
        <end position="253"/>
    </location>
</feature>
<feature type="non-terminal residue" evidence="2">
    <location>
        <position position="1"/>
    </location>
</feature>
<dbReference type="PANTHER" id="PTHR33627:SF1">
    <property type="entry name" value="TRANSPOSASE"/>
    <property type="match status" value="1"/>
</dbReference>
<keyword evidence="3" id="KW-1185">Reference proteome</keyword>
<organism evidence="2 3">
    <name type="scientific">Actinospica durhamensis</name>
    <dbReference type="NCBI Taxonomy" id="1508375"/>
    <lineage>
        <taxon>Bacteria</taxon>
        <taxon>Bacillati</taxon>
        <taxon>Actinomycetota</taxon>
        <taxon>Actinomycetes</taxon>
        <taxon>Catenulisporales</taxon>
        <taxon>Actinospicaceae</taxon>
        <taxon>Actinospica</taxon>
    </lineage>
</organism>
<comment type="caution">
    <text evidence="2">The sequence shown here is derived from an EMBL/GenBank/DDBJ whole genome shotgun (WGS) entry which is preliminary data.</text>
</comment>
<proteinExistence type="predicted"/>
<evidence type="ECO:0000259" key="1">
    <source>
        <dbReference type="Pfam" id="PF13546"/>
    </source>
</evidence>
<dbReference type="NCBIfam" id="NF033540">
    <property type="entry name" value="transpos_IS701"/>
    <property type="match status" value="1"/>
</dbReference>
<dbReference type="InterPro" id="IPR038721">
    <property type="entry name" value="IS701-like_DDE_dom"/>
</dbReference>
<dbReference type="Proteomes" id="UP000675781">
    <property type="component" value="Unassembled WGS sequence"/>
</dbReference>
<accession>A0A941EXK9</accession>
<name>A0A941EXK9_9ACTN</name>
<dbReference type="SUPFAM" id="SSF53098">
    <property type="entry name" value="Ribonuclease H-like"/>
    <property type="match status" value="1"/>
</dbReference>
<dbReference type="EMBL" id="JAGSOG010000574">
    <property type="protein sequence ID" value="MBR7839725.1"/>
    <property type="molecule type" value="Genomic_DNA"/>
</dbReference>
<dbReference type="InterPro" id="IPR012337">
    <property type="entry name" value="RNaseH-like_sf"/>
</dbReference>
<gene>
    <name evidence="2" type="ORF">KDL01_41130</name>
</gene>
<protein>
    <submittedName>
        <fullName evidence="2">IS701 family transposase</fullName>
    </submittedName>
</protein>
<sequence>GVVTQHDMEAACAVIVDPEPADAVFAELTAGLAPSFQRRDLRANALLYVRGLLMPGVAGNCWSLAEAVGLDRPYRLQHLLERASWDEDAARDAVRSFLVRHLGADGGVLIFDETGQAKKGTATAAVGRQYSGTMGRVENVIVAVYTTYATERGHALIDRDLYVQDDWFEDPQRMAKAGFPPGHAFATKPDLAIAQAKRALAAGIRPAWAAGDEVYGRSSALRELCEARGIGYVFAVPVDFHLTTSGRVRMRADQALGLVGPRGWNRRSCGAGAKGPRYYDWAWIATDHPRRWLLIRRSISDPSELAYFYAYAPDDRICSLTDLVKVAGTRWKVEDDFQDGKSTIGLDQTQVRRYRAWRRHATLAMAALAFLAVLAALEKAAHPAPVLPHDPDQAPPADCGTIALTVPEAQRLFHLYLIFKRELPHPTTPALVKHGLRWSDWRRRHQARARWHHYRTRLALIA</sequence>
<dbReference type="InterPro" id="IPR039365">
    <property type="entry name" value="IS701-like"/>
</dbReference>
<evidence type="ECO:0000313" key="2">
    <source>
        <dbReference type="EMBL" id="MBR7839725.1"/>
    </source>
</evidence>
<dbReference type="Pfam" id="PF13546">
    <property type="entry name" value="DDE_5"/>
    <property type="match status" value="1"/>
</dbReference>
<evidence type="ECO:0000313" key="3">
    <source>
        <dbReference type="Proteomes" id="UP000675781"/>
    </source>
</evidence>